<protein>
    <recommendedName>
        <fullName evidence="4">Pre-C2HC domain-containing protein</fullName>
    </recommendedName>
</protein>
<organism evidence="2 3">
    <name type="scientific">Trichogramma kaykai</name>
    <dbReference type="NCBI Taxonomy" id="54128"/>
    <lineage>
        <taxon>Eukaryota</taxon>
        <taxon>Metazoa</taxon>
        <taxon>Ecdysozoa</taxon>
        <taxon>Arthropoda</taxon>
        <taxon>Hexapoda</taxon>
        <taxon>Insecta</taxon>
        <taxon>Pterygota</taxon>
        <taxon>Neoptera</taxon>
        <taxon>Endopterygota</taxon>
        <taxon>Hymenoptera</taxon>
        <taxon>Apocrita</taxon>
        <taxon>Proctotrupomorpha</taxon>
        <taxon>Chalcidoidea</taxon>
        <taxon>Trichogrammatidae</taxon>
        <taxon>Trichogramma</taxon>
    </lineage>
</organism>
<feature type="compositionally biased region" description="Polar residues" evidence="1">
    <location>
        <begin position="144"/>
        <end position="153"/>
    </location>
</feature>
<feature type="region of interest" description="Disordered" evidence="1">
    <location>
        <begin position="52"/>
        <end position="119"/>
    </location>
</feature>
<evidence type="ECO:0000313" key="3">
    <source>
        <dbReference type="Proteomes" id="UP001627154"/>
    </source>
</evidence>
<name>A0ABD2W5S2_9HYME</name>
<evidence type="ECO:0000313" key="2">
    <source>
        <dbReference type="EMBL" id="KAL3388303.1"/>
    </source>
</evidence>
<evidence type="ECO:0000256" key="1">
    <source>
        <dbReference type="SAM" id="MobiDB-lite"/>
    </source>
</evidence>
<sequence length="502" mass="55888">MQSRLKCQRNNTYHRALLNNNSGFSTLPLSKTLNSFTDNTSFTKGSYPLISSKTPPTIMPPKTQLKNQIQVISDKTSNKRKASPTKDANKRTKTLKKDKLHTNKDTTNTSPPTDKNTVSVNNIIIANETSKILQPKSGAGTPNIDMSTTNPGQTEAADSDSYVTSDKQIDSRIPAIITLGYTTKDLLKELNSIHNISGFLIKNTGAKKCKIIASNKPDFDTIKSHFKENKVNSYSFTPLTEKPQSILLKGLSSDTSTEEIKAALEEITSDNITLTKIDEFNNSSNWSKIFIVQLSPDSDLHELLKIKSLLHQVIKWENLRKKAITQCKNCQRVEHIATNCNMPYRCVKCTHEHEPGQCNIPKNNTDKEKLQCVNCLNFGHPASYLGCPYIQEHLALKVANKNNFTQTSAAKPQARISNNTPSYASVAATSREASSTSHAVALEQTTCIDYSQFLTKDMFLEWSNDLKSTLLAHNEKLQTAISTNSAKIEAIANHLKIEWPKK</sequence>
<reference evidence="2 3" key="1">
    <citation type="journal article" date="2024" name="bioRxiv">
        <title>A reference genome for Trichogramma kaykai: A tiny desert-dwelling parasitoid wasp with competing sex-ratio distorters.</title>
        <authorList>
            <person name="Culotta J."/>
            <person name="Lindsey A.R."/>
        </authorList>
    </citation>
    <scope>NUCLEOTIDE SEQUENCE [LARGE SCALE GENOMIC DNA]</scope>
    <source>
        <strain evidence="2 3">KSX58</strain>
    </source>
</reference>
<keyword evidence="3" id="KW-1185">Reference proteome</keyword>
<accession>A0ABD2W5S2</accession>
<feature type="compositionally biased region" description="Polar residues" evidence="1">
    <location>
        <begin position="64"/>
        <end position="75"/>
    </location>
</feature>
<dbReference type="EMBL" id="JBJJXI010000134">
    <property type="protein sequence ID" value="KAL3388303.1"/>
    <property type="molecule type" value="Genomic_DNA"/>
</dbReference>
<proteinExistence type="predicted"/>
<gene>
    <name evidence="2" type="ORF">TKK_016536</name>
</gene>
<feature type="region of interest" description="Disordered" evidence="1">
    <location>
        <begin position="134"/>
        <end position="163"/>
    </location>
</feature>
<evidence type="ECO:0008006" key="4">
    <source>
        <dbReference type="Google" id="ProtNLM"/>
    </source>
</evidence>
<comment type="caution">
    <text evidence="2">The sequence shown here is derived from an EMBL/GenBank/DDBJ whole genome shotgun (WGS) entry which is preliminary data.</text>
</comment>
<feature type="compositionally biased region" description="Basic and acidic residues" evidence="1">
    <location>
        <begin position="87"/>
        <end position="104"/>
    </location>
</feature>
<dbReference type="Proteomes" id="UP001627154">
    <property type="component" value="Unassembled WGS sequence"/>
</dbReference>
<dbReference type="AlphaFoldDB" id="A0ABD2W5S2"/>
<feature type="compositionally biased region" description="Polar residues" evidence="1">
    <location>
        <begin position="105"/>
        <end position="119"/>
    </location>
</feature>